<sequence>MNTKPDITLSSLDVDRIYDLIESLPRNSPSTEQLEQELERGTILEPDQLPDNIVTMNSTVTFSIDATKKEFSLTLVYPKDVDNSGTKISILAPIGSALIGLSTGHSIQWTKPDGSQVDVTILDITYQPERTGEYRL</sequence>
<dbReference type="GO" id="GO:0006354">
    <property type="term" value="P:DNA-templated transcription elongation"/>
    <property type="evidence" value="ECO:0007669"/>
    <property type="project" value="TreeGrafter"/>
</dbReference>
<feature type="domain" description="Regulator of nucleoside diphosphate kinase N-terminal" evidence="2">
    <location>
        <begin position="5"/>
        <end position="43"/>
    </location>
</feature>
<dbReference type="Proteomes" id="UP000057389">
    <property type="component" value="Unassembled WGS sequence"/>
</dbReference>
<reference evidence="3 4" key="1">
    <citation type="submission" date="2015-11" db="EMBL/GenBank/DDBJ databases">
        <title>Draft WGS of Vibrio toranzoniae.</title>
        <authorList>
            <person name="Lasa A."/>
            <person name="Romalde J.L."/>
        </authorList>
    </citation>
    <scope>NUCLEOTIDE SEQUENCE [LARGE SCALE GENOMIC DNA]</scope>
    <source>
        <strain evidence="3 4">Vb 10.8</strain>
    </source>
</reference>
<gene>
    <name evidence="3" type="ORF">APQ14_00965</name>
</gene>
<dbReference type="Gene3D" id="3.10.50.30">
    <property type="entry name" value="Transcription elongation factor, GreA/GreB, C-terminal domain"/>
    <property type="match status" value="1"/>
</dbReference>
<dbReference type="GO" id="GO:0003677">
    <property type="term" value="F:DNA binding"/>
    <property type="evidence" value="ECO:0007669"/>
    <property type="project" value="InterPro"/>
</dbReference>
<dbReference type="PANTHER" id="PTHR30437:SF5">
    <property type="entry name" value="REGULATOR OF NUCLEOSIDE DIPHOSPHATE KINASE"/>
    <property type="match status" value="1"/>
</dbReference>
<keyword evidence="3" id="KW-0418">Kinase</keyword>
<evidence type="ECO:0000313" key="4">
    <source>
        <dbReference type="Proteomes" id="UP000057389"/>
    </source>
</evidence>
<dbReference type="InterPro" id="IPR023459">
    <property type="entry name" value="Tscrpt_elong_fac_GreA/B_fam"/>
</dbReference>
<accession>A0A120DHJ4</accession>
<organism evidence="3 4">
    <name type="scientific">Vibrio toranzoniae</name>
    <dbReference type="NCBI Taxonomy" id="1194427"/>
    <lineage>
        <taxon>Bacteria</taxon>
        <taxon>Pseudomonadati</taxon>
        <taxon>Pseudomonadota</taxon>
        <taxon>Gammaproteobacteria</taxon>
        <taxon>Vibrionales</taxon>
        <taxon>Vibrionaceae</taxon>
        <taxon>Vibrio</taxon>
    </lineage>
</organism>
<dbReference type="OrthoDB" id="192847at2"/>
<proteinExistence type="predicted"/>
<dbReference type="InterPro" id="IPR001437">
    <property type="entry name" value="Tscrpt_elong_fac_GreA/B_C"/>
</dbReference>
<dbReference type="GO" id="GO:0032784">
    <property type="term" value="P:regulation of DNA-templated transcription elongation"/>
    <property type="evidence" value="ECO:0007669"/>
    <property type="project" value="InterPro"/>
</dbReference>
<dbReference type="GeneID" id="300177273"/>
<dbReference type="AlphaFoldDB" id="A0A120DHJ4"/>
<dbReference type="Gene3D" id="1.10.286.20">
    <property type="match status" value="1"/>
</dbReference>
<evidence type="ECO:0000313" key="3">
    <source>
        <dbReference type="EMBL" id="KWU02551.1"/>
    </source>
</evidence>
<dbReference type="EMBL" id="LMXU01000002">
    <property type="protein sequence ID" value="KWU02551.1"/>
    <property type="molecule type" value="Genomic_DNA"/>
</dbReference>
<keyword evidence="3" id="KW-0808">Transferase</keyword>
<keyword evidence="4" id="KW-1185">Reference proteome</keyword>
<dbReference type="NCBIfam" id="NF004396">
    <property type="entry name" value="PRK05753.1"/>
    <property type="match status" value="1"/>
</dbReference>
<evidence type="ECO:0000259" key="2">
    <source>
        <dbReference type="Pfam" id="PF14760"/>
    </source>
</evidence>
<feature type="domain" description="Transcription elongation factor GreA/GreB C-terminal" evidence="1">
    <location>
        <begin position="50"/>
        <end position="126"/>
    </location>
</feature>
<dbReference type="InterPro" id="IPR036953">
    <property type="entry name" value="GreA/GreB_C_sf"/>
</dbReference>
<dbReference type="SUPFAM" id="SSF54534">
    <property type="entry name" value="FKBP-like"/>
    <property type="match status" value="1"/>
</dbReference>
<dbReference type="GO" id="GO:0070063">
    <property type="term" value="F:RNA polymerase binding"/>
    <property type="evidence" value="ECO:0007669"/>
    <property type="project" value="InterPro"/>
</dbReference>
<dbReference type="GO" id="GO:0016301">
    <property type="term" value="F:kinase activity"/>
    <property type="evidence" value="ECO:0007669"/>
    <property type="project" value="UniProtKB-KW"/>
</dbReference>
<comment type="caution">
    <text evidence="3">The sequence shown here is derived from an EMBL/GenBank/DDBJ whole genome shotgun (WGS) entry which is preliminary data.</text>
</comment>
<protein>
    <submittedName>
        <fullName evidence="3">Nucleoside diphosphate kinase regulator</fullName>
    </submittedName>
</protein>
<dbReference type="RefSeq" id="WP_060467016.1">
    <property type="nucleotide sequence ID" value="NZ_AP025514.1"/>
</dbReference>
<dbReference type="Pfam" id="PF14760">
    <property type="entry name" value="Rnk_N"/>
    <property type="match status" value="1"/>
</dbReference>
<dbReference type="InterPro" id="IPR029462">
    <property type="entry name" value="Rnk_N"/>
</dbReference>
<name>A0A120DHJ4_9VIBR</name>
<evidence type="ECO:0000259" key="1">
    <source>
        <dbReference type="Pfam" id="PF01272"/>
    </source>
</evidence>
<dbReference type="Pfam" id="PF01272">
    <property type="entry name" value="GreA_GreB"/>
    <property type="match status" value="1"/>
</dbReference>
<dbReference type="FunFam" id="3.10.50.30:FF:000002">
    <property type="entry name" value="Regulator of nucleoside diphosphate kinase"/>
    <property type="match status" value="1"/>
</dbReference>
<dbReference type="PANTHER" id="PTHR30437">
    <property type="entry name" value="TRANSCRIPTION ELONGATION FACTOR GREA"/>
    <property type="match status" value="1"/>
</dbReference>